<dbReference type="EMBL" id="BPQI01000004">
    <property type="protein sequence ID" value="GJD54334.1"/>
    <property type="molecule type" value="Genomic_DNA"/>
</dbReference>
<dbReference type="Proteomes" id="UP000401717">
    <property type="component" value="Unassembled WGS sequence"/>
</dbReference>
<proteinExistence type="predicted"/>
<accession>A0A564FXX5</accession>
<evidence type="ECO:0000313" key="1">
    <source>
        <dbReference type="EMBL" id="GJD54334.1"/>
    </source>
</evidence>
<protein>
    <submittedName>
        <fullName evidence="2">Uncharacterized protein</fullName>
    </submittedName>
</protein>
<gene>
    <name evidence="1" type="ORF">IFDJLNFL_0205</name>
    <name evidence="2" type="ORF">MTDSW087_02727</name>
</gene>
<evidence type="ECO:0000313" key="2">
    <source>
        <dbReference type="EMBL" id="VUF13029.1"/>
    </source>
</evidence>
<dbReference type="RefSeq" id="WP_144764676.1">
    <property type="nucleotide sequence ID" value="NZ_BPQI01000004.1"/>
</dbReference>
<reference evidence="1" key="3">
    <citation type="submission" date="2021-08" db="EMBL/GenBank/DDBJ databases">
        <authorList>
            <person name="Tani A."/>
            <person name="Ola A."/>
            <person name="Ogura Y."/>
            <person name="Katsura K."/>
            <person name="Hayashi T."/>
        </authorList>
    </citation>
    <scope>NUCLEOTIDE SEQUENCE</scope>
    <source>
        <strain evidence="1">DSM 22415</strain>
    </source>
</reference>
<dbReference type="OrthoDB" id="8002982at2"/>
<evidence type="ECO:0000313" key="3">
    <source>
        <dbReference type="Proteomes" id="UP000401717"/>
    </source>
</evidence>
<keyword evidence="4" id="KW-1185">Reference proteome</keyword>
<name>A0A564FXX5_9HYPH</name>
<dbReference type="AlphaFoldDB" id="A0A564FXX5"/>
<reference evidence="2 3" key="1">
    <citation type="submission" date="2019-06" db="EMBL/GenBank/DDBJ databases">
        <authorList>
            <person name="Rodrigo-Torres L."/>
            <person name="Arahal R. D."/>
            <person name="Lucena T."/>
        </authorList>
    </citation>
    <scope>NUCLEOTIDE SEQUENCE [LARGE SCALE GENOMIC DNA]</scope>
    <source>
        <strain evidence="2 3">SW08-7</strain>
    </source>
</reference>
<organism evidence="2 3">
    <name type="scientific">Methylobacterium dankookense</name>
    <dbReference type="NCBI Taxonomy" id="560405"/>
    <lineage>
        <taxon>Bacteria</taxon>
        <taxon>Pseudomonadati</taxon>
        <taxon>Pseudomonadota</taxon>
        <taxon>Alphaproteobacteria</taxon>
        <taxon>Hyphomicrobiales</taxon>
        <taxon>Methylobacteriaceae</taxon>
        <taxon>Methylobacterium</taxon>
    </lineage>
</organism>
<dbReference type="Proteomes" id="UP001055303">
    <property type="component" value="Unassembled WGS sequence"/>
</dbReference>
<sequence length="80" mass="9013">MTIEPTEFDMIALARRGLQALYDEGCAGIEFAQGHARIDPATMDYTAESKEAQEQAYEVWSAAYDRFARFNVLHPERVAA</sequence>
<dbReference type="EMBL" id="CABFVH010000015">
    <property type="protein sequence ID" value="VUF13029.1"/>
    <property type="molecule type" value="Genomic_DNA"/>
</dbReference>
<evidence type="ECO:0000313" key="4">
    <source>
        <dbReference type="Proteomes" id="UP001055303"/>
    </source>
</evidence>
<reference evidence="1" key="2">
    <citation type="journal article" date="2021" name="Front. Microbiol.">
        <title>Comprehensive Comparative Genomics and Phenotyping of Methylobacterium Species.</title>
        <authorList>
            <person name="Alessa O."/>
            <person name="Ogura Y."/>
            <person name="Fujitani Y."/>
            <person name="Takami H."/>
            <person name="Hayashi T."/>
            <person name="Sahin N."/>
            <person name="Tani A."/>
        </authorList>
    </citation>
    <scope>NUCLEOTIDE SEQUENCE</scope>
    <source>
        <strain evidence="1">DSM 22415</strain>
    </source>
</reference>